<dbReference type="CDD" id="cd06225">
    <property type="entry name" value="HAMP"/>
    <property type="match status" value="1"/>
</dbReference>
<dbReference type="InterPro" id="IPR011990">
    <property type="entry name" value="TPR-like_helical_dom_sf"/>
</dbReference>
<dbReference type="AlphaFoldDB" id="A0A2M9ZLL6"/>
<keyword evidence="2 3" id="KW-0802">TPR repeat</keyword>
<evidence type="ECO:0000313" key="7">
    <source>
        <dbReference type="EMBL" id="PJZ69809.1"/>
    </source>
</evidence>
<evidence type="ECO:0000256" key="4">
    <source>
        <dbReference type="SAM" id="Coils"/>
    </source>
</evidence>
<comment type="caution">
    <text evidence="8">The sequence shown here is derived from an EMBL/GenBank/DDBJ whole genome shotgun (WGS) entry which is preliminary data.</text>
</comment>
<dbReference type="SUPFAM" id="SSF158472">
    <property type="entry name" value="HAMP domain-like"/>
    <property type="match status" value="1"/>
</dbReference>
<dbReference type="InterPro" id="IPR001932">
    <property type="entry name" value="PPM-type_phosphatase-like_dom"/>
</dbReference>
<dbReference type="OrthoDB" id="310468at2"/>
<dbReference type="InterPro" id="IPR050498">
    <property type="entry name" value="Ycf3"/>
</dbReference>
<evidence type="ECO:0000313" key="9">
    <source>
        <dbReference type="Proteomes" id="UP000231962"/>
    </source>
</evidence>
<dbReference type="Gene3D" id="6.10.340.10">
    <property type="match status" value="1"/>
</dbReference>
<keyword evidence="9" id="KW-1185">Reference proteome</keyword>
<dbReference type="EMBL" id="NPDZ01000006">
    <property type="protein sequence ID" value="PJZ72976.1"/>
    <property type="molecule type" value="Genomic_DNA"/>
</dbReference>
<organism evidence="8 10">
    <name type="scientific">Leptospira perolatii</name>
    <dbReference type="NCBI Taxonomy" id="2023191"/>
    <lineage>
        <taxon>Bacteria</taxon>
        <taxon>Pseudomonadati</taxon>
        <taxon>Spirochaetota</taxon>
        <taxon>Spirochaetia</taxon>
        <taxon>Leptospirales</taxon>
        <taxon>Leptospiraceae</taxon>
        <taxon>Leptospira</taxon>
    </lineage>
</organism>
<keyword evidence="5" id="KW-0812">Transmembrane</keyword>
<dbReference type="Pfam" id="PF07228">
    <property type="entry name" value="SpoIIE"/>
    <property type="match status" value="1"/>
</dbReference>
<feature type="coiled-coil region" evidence="4">
    <location>
        <begin position="246"/>
        <end position="273"/>
    </location>
</feature>
<evidence type="ECO:0000313" key="10">
    <source>
        <dbReference type="Proteomes" id="UP000231990"/>
    </source>
</evidence>
<feature type="domain" description="HAMP" evidence="6">
    <location>
        <begin position="216"/>
        <end position="265"/>
    </location>
</feature>
<evidence type="ECO:0000256" key="1">
    <source>
        <dbReference type="ARBA" id="ARBA00022737"/>
    </source>
</evidence>
<dbReference type="InterPro" id="IPR003660">
    <property type="entry name" value="HAMP_dom"/>
</dbReference>
<dbReference type="GO" id="GO:0007165">
    <property type="term" value="P:signal transduction"/>
    <property type="evidence" value="ECO:0007669"/>
    <property type="project" value="InterPro"/>
</dbReference>
<dbReference type="GO" id="GO:0016020">
    <property type="term" value="C:membrane"/>
    <property type="evidence" value="ECO:0007669"/>
    <property type="project" value="InterPro"/>
</dbReference>
<dbReference type="Pfam" id="PF00672">
    <property type="entry name" value="HAMP"/>
    <property type="match status" value="1"/>
</dbReference>
<protein>
    <recommendedName>
        <fullName evidence="6">HAMP domain-containing protein</fullName>
    </recommendedName>
</protein>
<dbReference type="Pfam" id="PF14559">
    <property type="entry name" value="TPR_19"/>
    <property type="match status" value="1"/>
</dbReference>
<dbReference type="PROSITE" id="PS50885">
    <property type="entry name" value="HAMP"/>
    <property type="match status" value="1"/>
</dbReference>
<feature type="repeat" description="TPR" evidence="3">
    <location>
        <begin position="765"/>
        <end position="798"/>
    </location>
</feature>
<accession>A0A2M9ZLL6</accession>
<evidence type="ECO:0000259" key="6">
    <source>
        <dbReference type="PROSITE" id="PS50885"/>
    </source>
</evidence>
<feature type="transmembrane region" description="Helical" evidence="5">
    <location>
        <begin position="193"/>
        <end position="213"/>
    </location>
</feature>
<dbReference type="SMART" id="SM00304">
    <property type="entry name" value="HAMP"/>
    <property type="match status" value="1"/>
</dbReference>
<evidence type="ECO:0000256" key="2">
    <source>
        <dbReference type="ARBA" id="ARBA00022803"/>
    </source>
</evidence>
<dbReference type="SMART" id="SM00028">
    <property type="entry name" value="TPR"/>
    <property type="match status" value="6"/>
</dbReference>
<reference evidence="9 10" key="1">
    <citation type="submission" date="2017-07" db="EMBL/GenBank/DDBJ databases">
        <title>Leptospira spp. isolated from tropical soils.</title>
        <authorList>
            <person name="Thibeaux R."/>
            <person name="Iraola G."/>
            <person name="Ferres I."/>
            <person name="Bierque E."/>
            <person name="Girault D."/>
            <person name="Soupe-Gilbert M.-E."/>
            <person name="Picardeau M."/>
            <person name="Goarant C."/>
        </authorList>
    </citation>
    <scope>NUCLEOTIDE SEQUENCE [LARGE SCALE GENOMIC DNA]</scope>
    <source>
        <strain evidence="8 10">FH1-B-B1</strain>
        <strain evidence="7 9">FH1-B-C1</strain>
    </source>
</reference>
<dbReference type="EMBL" id="NPDY01000007">
    <property type="protein sequence ID" value="PJZ69809.1"/>
    <property type="molecule type" value="Genomic_DNA"/>
</dbReference>
<feature type="repeat" description="TPR" evidence="3">
    <location>
        <begin position="599"/>
        <end position="632"/>
    </location>
</feature>
<dbReference type="Gene3D" id="3.60.40.10">
    <property type="entry name" value="PPM-type phosphatase domain"/>
    <property type="match status" value="1"/>
</dbReference>
<dbReference type="PANTHER" id="PTHR44858:SF1">
    <property type="entry name" value="UDP-N-ACETYLGLUCOSAMINE--PEPTIDE N-ACETYLGLUCOSAMINYLTRANSFERASE SPINDLY-RELATED"/>
    <property type="match status" value="1"/>
</dbReference>
<gene>
    <name evidence="7" type="ORF">CH360_09510</name>
    <name evidence="8" type="ORF">CH373_10725</name>
</gene>
<feature type="repeat" description="TPR" evidence="3">
    <location>
        <begin position="799"/>
        <end position="832"/>
    </location>
</feature>
<keyword evidence="5" id="KW-0472">Membrane</keyword>
<keyword evidence="1" id="KW-0677">Repeat</keyword>
<dbReference type="Pfam" id="PF13181">
    <property type="entry name" value="TPR_8"/>
    <property type="match status" value="1"/>
</dbReference>
<dbReference type="InterPro" id="IPR036457">
    <property type="entry name" value="PPM-type-like_dom_sf"/>
</dbReference>
<dbReference type="Proteomes" id="UP000231990">
    <property type="component" value="Unassembled WGS sequence"/>
</dbReference>
<dbReference type="PROSITE" id="PS50005">
    <property type="entry name" value="TPR"/>
    <property type="match status" value="3"/>
</dbReference>
<dbReference type="PANTHER" id="PTHR44858">
    <property type="entry name" value="TETRATRICOPEPTIDE REPEAT PROTEIN 6"/>
    <property type="match status" value="1"/>
</dbReference>
<dbReference type="Proteomes" id="UP000231962">
    <property type="component" value="Unassembled WGS sequence"/>
</dbReference>
<proteinExistence type="predicted"/>
<dbReference type="PROSITE" id="PS50293">
    <property type="entry name" value="TPR_REGION"/>
    <property type="match status" value="1"/>
</dbReference>
<evidence type="ECO:0000313" key="8">
    <source>
        <dbReference type="EMBL" id="PJZ72976.1"/>
    </source>
</evidence>
<keyword evidence="4" id="KW-0175">Coiled coil</keyword>
<feature type="transmembrane region" description="Helical" evidence="5">
    <location>
        <begin position="25"/>
        <end position="46"/>
    </location>
</feature>
<keyword evidence="5" id="KW-1133">Transmembrane helix</keyword>
<evidence type="ECO:0000256" key="3">
    <source>
        <dbReference type="PROSITE-ProRule" id="PRU00339"/>
    </source>
</evidence>
<dbReference type="SUPFAM" id="SSF48452">
    <property type="entry name" value="TPR-like"/>
    <property type="match status" value="1"/>
</dbReference>
<name>A0A2M9ZLL6_9LEPT</name>
<dbReference type="Gene3D" id="1.25.40.10">
    <property type="entry name" value="Tetratricopeptide repeat domain"/>
    <property type="match status" value="2"/>
</dbReference>
<dbReference type="InterPro" id="IPR019734">
    <property type="entry name" value="TPR_rpt"/>
</dbReference>
<evidence type="ECO:0000256" key="5">
    <source>
        <dbReference type="SAM" id="Phobius"/>
    </source>
</evidence>
<sequence>MVSAINGFLNFIFTFYRNLRIRNKMILLIGGVVLICVLPLSIIVLYRNQNLMTLKTFEVCRNLAHNISNLATEELLIDETYDATRTALSRLKENEISSLTDVYVVNVDGYYVAEYENHGRVGKKAPEYELKYIKGLHSMDLIESKNSSGRNVLKFTYPIFITQRNENMRVGAAVFEFDKEEVYLPVNQIRATIFAVGGILFIIGIGIAFYSAVEFSKPIRKLAEGAKLIGSGNLNHRIELTGKDELGQLANRFNQMTERIQDFTQNLEHMVEQRTDELNRTLKEVQALKIAQDGDYYLTSLLLEPLQPNNNRSQNVHTDFLIDQKKKFKFRNWEAQIGGDICITDSLFLRNKEYTVFINGDAMGKSIQGAGGALVFGAVFNAGLIRSKLARNPNSYPETWLKERFLDLQNVFLSFDGSMYISVCMGLIENETGVMYYINAEHPFSVLYRDGKASFLENELALRKLGMPGQEDHFSVRIFQLMQGDLVFVGSDGRDDILVKNLEGEETVQEDETLFLKTVEKAEGQIETVREITRKQGVLIDDLSLLRIQFDGPQKTIAVPYSSDLEDSIRRGYRLLEKGKTDEVIAIIDNYMSKFKDLPSLLHLSGVAFLAKKDYERAIACFEELVTLDPTNGDAIFQLSKSHAALGDWDKAADAAERLFLREPHNLKNLKNLAEIYLESGILPRADFMIKKAVEIYPDDKEALVLYKKIKEAWESEIDSKAKTEISESEMRSVILRADQHYSNKEYRKAIQEYLKALGMDDDHAWVLFRLANCYYFTQKTEECIRYFNRSIAVSPKNYHARNNLGSVYFHLGDYDKAREQWMRALQIKPDFKTAQKNLDKLNDIMDQGVLS</sequence>
<dbReference type="Pfam" id="PF00515">
    <property type="entry name" value="TPR_1"/>
    <property type="match status" value="1"/>
</dbReference>